<dbReference type="GO" id="GO:0003677">
    <property type="term" value="F:DNA binding"/>
    <property type="evidence" value="ECO:0007669"/>
    <property type="project" value="UniProtKB-KW"/>
</dbReference>
<evidence type="ECO:0000313" key="6">
    <source>
        <dbReference type="EMBL" id="NYE84989.1"/>
    </source>
</evidence>
<dbReference type="PANTHER" id="PTHR30537:SF5">
    <property type="entry name" value="HTH-TYPE TRANSCRIPTIONAL ACTIVATOR TTDR-RELATED"/>
    <property type="match status" value="1"/>
</dbReference>
<dbReference type="EMBL" id="JACBYR010000002">
    <property type="protein sequence ID" value="NYE84989.1"/>
    <property type="molecule type" value="Genomic_DNA"/>
</dbReference>
<accession>A0A7Y9LMH9</accession>
<dbReference type="PANTHER" id="PTHR30537">
    <property type="entry name" value="HTH-TYPE TRANSCRIPTIONAL REGULATOR"/>
    <property type="match status" value="1"/>
</dbReference>
<keyword evidence="3 6" id="KW-0238">DNA-binding</keyword>
<dbReference type="InterPro" id="IPR000847">
    <property type="entry name" value="LysR_HTH_N"/>
</dbReference>
<dbReference type="InterPro" id="IPR005119">
    <property type="entry name" value="LysR_subst-bd"/>
</dbReference>
<dbReference type="Proteomes" id="UP000542125">
    <property type="component" value="Unassembled WGS sequence"/>
</dbReference>
<evidence type="ECO:0000256" key="1">
    <source>
        <dbReference type="ARBA" id="ARBA00009437"/>
    </source>
</evidence>
<reference evidence="6 7" key="1">
    <citation type="submission" date="2020-07" db="EMBL/GenBank/DDBJ databases">
        <title>Genomic Encyclopedia of Type Strains, Phase IV (KMG-V): Genome sequencing to study the core and pangenomes of soil and plant-associated prokaryotes.</title>
        <authorList>
            <person name="Whitman W."/>
        </authorList>
    </citation>
    <scope>NUCLEOTIDE SEQUENCE [LARGE SCALE GENOMIC DNA]</scope>
    <source>
        <strain evidence="6 7">SAS40</strain>
    </source>
</reference>
<dbReference type="InterPro" id="IPR036390">
    <property type="entry name" value="WH_DNA-bd_sf"/>
</dbReference>
<dbReference type="GO" id="GO:0003700">
    <property type="term" value="F:DNA-binding transcription factor activity"/>
    <property type="evidence" value="ECO:0007669"/>
    <property type="project" value="InterPro"/>
</dbReference>
<evidence type="ECO:0000256" key="4">
    <source>
        <dbReference type="ARBA" id="ARBA00023163"/>
    </source>
</evidence>
<organism evidence="6 7">
    <name type="scientific">Pigmentiphaga litoralis</name>
    <dbReference type="NCBI Taxonomy" id="516702"/>
    <lineage>
        <taxon>Bacteria</taxon>
        <taxon>Pseudomonadati</taxon>
        <taxon>Pseudomonadota</taxon>
        <taxon>Betaproteobacteria</taxon>
        <taxon>Burkholderiales</taxon>
        <taxon>Alcaligenaceae</taxon>
        <taxon>Pigmentiphaga</taxon>
    </lineage>
</organism>
<proteinExistence type="inferred from homology"/>
<dbReference type="InterPro" id="IPR058163">
    <property type="entry name" value="LysR-type_TF_proteobact-type"/>
</dbReference>
<keyword evidence="4" id="KW-0804">Transcription</keyword>
<dbReference type="FunFam" id="1.10.10.10:FF:000001">
    <property type="entry name" value="LysR family transcriptional regulator"/>
    <property type="match status" value="1"/>
</dbReference>
<dbReference type="CDD" id="cd08422">
    <property type="entry name" value="PBP2_CrgA_like"/>
    <property type="match status" value="1"/>
</dbReference>
<evidence type="ECO:0000256" key="3">
    <source>
        <dbReference type="ARBA" id="ARBA00023125"/>
    </source>
</evidence>
<dbReference type="SUPFAM" id="SSF46785">
    <property type="entry name" value="Winged helix' DNA-binding domain"/>
    <property type="match status" value="1"/>
</dbReference>
<dbReference type="AlphaFoldDB" id="A0A7Y9LMH9"/>
<gene>
    <name evidence="6" type="ORF">FHW18_004296</name>
</gene>
<dbReference type="PROSITE" id="PS50931">
    <property type="entry name" value="HTH_LYSR"/>
    <property type="match status" value="1"/>
</dbReference>
<comment type="caution">
    <text evidence="6">The sequence shown here is derived from an EMBL/GenBank/DDBJ whole genome shotgun (WGS) entry which is preliminary data.</text>
</comment>
<dbReference type="RefSeq" id="WP_373563446.1">
    <property type="nucleotide sequence ID" value="NZ_JACBYR010000002.1"/>
</dbReference>
<sequence>MSPLDQLGAMAVFARIVETLSYTQAAASLGVAKSSVSKDIARLEASLGVVLLRRTTRRIDVTEIGRAYYAYCARVLAEQKGANQFLRQTTEEPVGNLRVTAPVTFGNRAVMPALCRFVERNALVQSDLELTDRTVDPQEADLDVVVVISRDPPDNAESRMLMPIEWGLYASPAYLSQHPPVRVPDDLRRHGFLSFRGPAHSPALMLRKGKREIELQVRHLLRVNNSTAVMRGTTSGLGVGYLPQYVANEAVHAGTLTRLLPDWSSETRIAYATYLESRYLLPRVRLFIDTLVEYCQEHGHALRGT</sequence>
<dbReference type="InterPro" id="IPR036388">
    <property type="entry name" value="WH-like_DNA-bd_sf"/>
</dbReference>
<evidence type="ECO:0000259" key="5">
    <source>
        <dbReference type="PROSITE" id="PS50931"/>
    </source>
</evidence>
<feature type="domain" description="HTH lysR-type" evidence="5">
    <location>
        <begin position="5"/>
        <end position="62"/>
    </location>
</feature>
<comment type="similarity">
    <text evidence="1">Belongs to the LysR transcriptional regulatory family.</text>
</comment>
<keyword evidence="7" id="KW-1185">Reference proteome</keyword>
<dbReference type="Gene3D" id="3.40.190.290">
    <property type="match status" value="1"/>
</dbReference>
<dbReference type="SUPFAM" id="SSF53850">
    <property type="entry name" value="Periplasmic binding protein-like II"/>
    <property type="match status" value="1"/>
</dbReference>
<evidence type="ECO:0000256" key="2">
    <source>
        <dbReference type="ARBA" id="ARBA00023015"/>
    </source>
</evidence>
<evidence type="ECO:0000313" key="7">
    <source>
        <dbReference type="Proteomes" id="UP000542125"/>
    </source>
</evidence>
<dbReference type="Gene3D" id="1.10.10.10">
    <property type="entry name" value="Winged helix-like DNA-binding domain superfamily/Winged helix DNA-binding domain"/>
    <property type="match status" value="1"/>
</dbReference>
<keyword evidence="2" id="KW-0805">Transcription regulation</keyword>
<name>A0A7Y9LMH9_9BURK</name>
<dbReference type="Pfam" id="PF00126">
    <property type="entry name" value="HTH_1"/>
    <property type="match status" value="1"/>
</dbReference>
<dbReference type="Pfam" id="PF03466">
    <property type="entry name" value="LysR_substrate"/>
    <property type="match status" value="1"/>
</dbReference>
<protein>
    <submittedName>
        <fullName evidence="6">DNA-binding transcriptional LysR family regulator</fullName>
    </submittedName>
</protein>